<protein>
    <submittedName>
        <fullName evidence="1">Uncharacterized protein</fullName>
    </submittedName>
</protein>
<organism evidence="1 2">
    <name type="scientific">Rhizobium rhizogenes</name>
    <name type="common">Agrobacterium rhizogenes</name>
    <dbReference type="NCBI Taxonomy" id="359"/>
    <lineage>
        <taxon>Bacteria</taxon>
        <taxon>Pseudomonadati</taxon>
        <taxon>Pseudomonadota</taxon>
        <taxon>Alphaproteobacteria</taxon>
        <taxon>Hyphomicrobiales</taxon>
        <taxon>Rhizobiaceae</taxon>
        <taxon>Rhizobium/Agrobacterium group</taxon>
        <taxon>Rhizobium</taxon>
    </lineage>
</organism>
<dbReference type="RefSeq" id="WP_142840950.1">
    <property type="nucleotide sequence ID" value="NZ_SGNY01000003.1"/>
</dbReference>
<sequence length="410" mass="44666">MTFFVPTPKPGPPPLYFDPWLTASGAALINVSAEVFALLPTPEITPGRKPRADAVHRRLACLRSLLSNLAVLALKSGTHCALAVSLRVEKRSRYDCPLYHIAVLSDMLKGLQAAGMVSVVQGAARRTRTYVTPTPRLEAVLAGHGATLQDVGRLAGGETLLLRSTEPEDGDEAFVEYVDTAATMAMRRGMEAINETINAADIRFGGKPIAPTHLVRMFQGDFQHHGRMYRGVWQSLPKRERHRLSINGEAVADLDFSAMFLQLAYLRQGVEMPRGDPYAIPELSGCRGAVKRLVASLLARKGPARRLPPGLKEQLPEGWTMRRFEHAACLKHPAIVELFGKGLSLEFMFTESRIMVAVLLGLAAKGIAGLPMHDGLMVAVSHKETAIGMMQQVSFEVLGKALPIAEKPIS</sequence>
<dbReference type="AlphaFoldDB" id="A0A546XI06"/>
<proteinExistence type="predicted"/>
<evidence type="ECO:0000313" key="1">
    <source>
        <dbReference type="EMBL" id="TRB00381.1"/>
    </source>
</evidence>
<reference evidence="1 2" key="1">
    <citation type="journal article" date="2019" name="Appl. Microbiol. Biotechnol.">
        <title>Differential efficiency of wild type rhizogenic strains for rol gene transformation of plants.</title>
        <authorList>
            <person name="Desmet S."/>
            <person name="De Keyser E."/>
            <person name="Van Vaerenbergh J."/>
            <person name="Baeyen S."/>
            <person name="Van Huylenbroeck J."/>
            <person name="Geelen D."/>
            <person name="Dhooghe E."/>
        </authorList>
    </citation>
    <scope>NUCLEOTIDE SEQUENCE [LARGE SCALE GENOMIC DNA]</scope>
    <source>
        <strain evidence="1 2">GBBC3284</strain>
    </source>
</reference>
<name>A0A546XI06_RHIRH</name>
<accession>A0A546XI06</accession>
<dbReference type="OrthoDB" id="7059994at2"/>
<gene>
    <name evidence="1" type="ORF">EXN68_11710</name>
</gene>
<dbReference type="EMBL" id="SGNY01000003">
    <property type="protein sequence ID" value="TRB00381.1"/>
    <property type="molecule type" value="Genomic_DNA"/>
</dbReference>
<dbReference type="Proteomes" id="UP000315434">
    <property type="component" value="Unassembled WGS sequence"/>
</dbReference>
<comment type="caution">
    <text evidence="1">The sequence shown here is derived from an EMBL/GenBank/DDBJ whole genome shotgun (WGS) entry which is preliminary data.</text>
</comment>
<evidence type="ECO:0000313" key="2">
    <source>
        <dbReference type="Proteomes" id="UP000315434"/>
    </source>
</evidence>